<gene>
    <name evidence="1" type="ORF">H257_02779</name>
</gene>
<protein>
    <submittedName>
        <fullName evidence="1">Uncharacterized protein</fullName>
    </submittedName>
</protein>
<accession>W4H476</accession>
<dbReference type="VEuPathDB" id="FungiDB:H257_02779"/>
<dbReference type="AlphaFoldDB" id="W4H476"/>
<name>W4H476_APHAT</name>
<evidence type="ECO:0000313" key="1">
    <source>
        <dbReference type="EMBL" id="ETV86406.1"/>
    </source>
</evidence>
<proteinExistence type="predicted"/>
<dbReference type="RefSeq" id="XP_009824878.1">
    <property type="nucleotide sequence ID" value="XM_009826576.1"/>
</dbReference>
<organism evidence="1">
    <name type="scientific">Aphanomyces astaci</name>
    <name type="common">Crayfish plague agent</name>
    <dbReference type="NCBI Taxonomy" id="112090"/>
    <lineage>
        <taxon>Eukaryota</taxon>
        <taxon>Sar</taxon>
        <taxon>Stramenopiles</taxon>
        <taxon>Oomycota</taxon>
        <taxon>Saprolegniomycetes</taxon>
        <taxon>Saprolegniales</taxon>
        <taxon>Verrucalvaceae</taxon>
        <taxon>Aphanomyces</taxon>
    </lineage>
</organism>
<dbReference type="GeneID" id="20804775"/>
<reference evidence="1" key="1">
    <citation type="submission" date="2013-12" db="EMBL/GenBank/DDBJ databases">
        <title>The Genome Sequence of Aphanomyces astaci APO3.</title>
        <authorList>
            <consortium name="The Broad Institute Genomics Platform"/>
            <person name="Russ C."/>
            <person name="Tyler B."/>
            <person name="van West P."/>
            <person name="Dieguez-Uribeondo J."/>
            <person name="Young S.K."/>
            <person name="Zeng Q."/>
            <person name="Gargeya S."/>
            <person name="Fitzgerald M."/>
            <person name="Abouelleil A."/>
            <person name="Alvarado L."/>
            <person name="Chapman S.B."/>
            <person name="Gainer-Dewar J."/>
            <person name="Goldberg J."/>
            <person name="Griggs A."/>
            <person name="Gujja S."/>
            <person name="Hansen M."/>
            <person name="Howarth C."/>
            <person name="Imamovic A."/>
            <person name="Ireland A."/>
            <person name="Larimer J."/>
            <person name="McCowan C."/>
            <person name="Murphy C."/>
            <person name="Pearson M."/>
            <person name="Poon T.W."/>
            <person name="Priest M."/>
            <person name="Roberts A."/>
            <person name="Saif S."/>
            <person name="Shea T."/>
            <person name="Sykes S."/>
            <person name="Wortman J."/>
            <person name="Nusbaum C."/>
            <person name="Birren B."/>
        </authorList>
    </citation>
    <scope>NUCLEOTIDE SEQUENCE [LARGE SCALE GENOMIC DNA]</scope>
    <source>
        <strain evidence="1">APO3</strain>
    </source>
</reference>
<sequence>MDLWCVNSERFCSTVSLIRVEVDGILTTKFYQLPAATAEIRQIEQERTNNRIKFKLGFPFRGQMDGHELDVYGHGTKTRSCSQLHWVPYANPTAVEKLIPGWRMETTFPSLLLLPPNDVTPKKPAFTWRGWSNSEEVLLASCASYLSFCWPRRSQANINHKRRIGGSKS</sequence>
<dbReference type="EMBL" id="KI913117">
    <property type="protein sequence ID" value="ETV86406.1"/>
    <property type="molecule type" value="Genomic_DNA"/>
</dbReference>